<organism evidence="8">
    <name type="scientific">Otarine gammaherpesvirus 4</name>
    <dbReference type="NCBI Taxonomy" id="2801541"/>
    <lineage>
        <taxon>Viruses</taxon>
        <taxon>Duplodnaviria</taxon>
        <taxon>Heunggongvirae</taxon>
        <taxon>Peploviricota</taxon>
        <taxon>Herviviricetes</taxon>
        <taxon>Herpesvirales</taxon>
        <taxon>Orthoherpesviridae</taxon>
        <taxon>Gammaherpesvirinae</taxon>
    </lineage>
</organism>
<keyword evidence="5" id="KW-0862">Zinc</keyword>
<dbReference type="EMBL" id="MN545487">
    <property type="protein sequence ID" value="QRE02551.1"/>
    <property type="molecule type" value="Genomic_DNA"/>
</dbReference>
<dbReference type="Pfam" id="PF02718">
    <property type="entry name" value="Herpes_UL31"/>
    <property type="match status" value="1"/>
</dbReference>
<reference evidence="8" key="1">
    <citation type="submission" date="2019-10" db="EMBL/GenBank/DDBJ databases">
        <title>Otarine herpesvirus 4 in Northern fur seal genital swab.</title>
        <authorList>
            <person name="Deming A.C."/>
            <person name="Wellehan J.F.X."/>
            <person name="Gulland F.M.D."/>
        </authorList>
    </citation>
    <scope>NUCLEOTIDE SEQUENCE</scope>
    <source>
        <strain evidence="8">Cu11-001</strain>
    </source>
</reference>
<dbReference type="InterPro" id="IPR021152">
    <property type="entry name" value="Herpes_UL31"/>
</dbReference>
<evidence type="ECO:0000256" key="4">
    <source>
        <dbReference type="ARBA" id="ARBA00022771"/>
    </source>
</evidence>
<dbReference type="GO" id="GO:0046765">
    <property type="term" value="P:viral budding from nuclear membrane"/>
    <property type="evidence" value="ECO:0007669"/>
    <property type="project" value="InterPro"/>
</dbReference>
<evidence type="ECO:0000256" key="3">
    <source>
        <dbReference type="ARBA" id="ARBA00022723"/>
    </source>
</evidence>
<keyword evidence="6" id="KW-1043">Host membrane</keyword>
<evidence type="ECO:0000256" key="5">
    <source>
        <dbReference type="ARBA" id="ARBA00022833"/>
    </source>
</evidence>
<keyword evidence="1" id="KW-0597">Phosphoprotein</keyword>
<accession>A0A889IW46</accession>
<evidence type="ECO:0000313" key="8">
    <source>
        <dbReference type="EMBL" id="QRE02551.1"/>
    </source>
</evidence>
<evidence type="ECO:0000256" key="7">
    <source>
        <dbReference type="ARBA" id="ARBA00023136"/>
    </source>
</evidence>
<gene>
    <name evidence="8" type="primary">ORF69</name>
</gene>
<keyword evidence="2" id="KW-1048">Host nucleus</keyword>
<name>A0A889IW46_9GAMA</name>
<dbReference type="GO" id="GO:0008270">
    <property type="term" value="F:zinc ion binding"/>
    <property type="evidence" value="ECO:0007669"/>
    <property type="project" value="UniProtKB-KW"/>
</dbReference>
<evidence type="ECO:0000256" key="1">
    <source>
        <dbReference type="ARBA" id="ARBA00022553"/>
    </source>
</evidence>
<evidence type="ECO:0000256" key="2">
    <source>
        <dbReference type="ARBA" id="ARBA00022562"/>
    </source>
</evidence>
<keyword evidence="3" id="KW-0479">Metal-binding</keyword>
<evidence type="ECO:0008006" key="9">
    <source>
        <dbReference type="Google" id="ProtNLM"/>
    </source>
</evidence>
<keyword evidence="4" id="KW-0863">Zinc-finger</keyword>
<proteinExistence type="inferred from homology"/>
<protein>
    <recommendedName>
        <fullName evidence="9">Nuclear egress protein 1</fullName>
    </recommendedName>
</protein>
<sequence length="358" mass="39054">MAPSVINARKRCHDVAHGVGSSSSGACDVYSTLSLSTSATTSGHMRHTDAHNVHNIQHVADSDKGTWDRVSVCSRRSRLSLRAAKRLAHRARLKRHGGAGRLLTDADFFDGISLNHELGKDFLREMDTPICTSNTIFLPMAFSEVAPGRCLLLSPFGHLSILGCYCDQCGQRDGCVVRGSAPETPAVTGAPSCTYGGELASVGLSFYNNADRVIQNRSFYLSLLSHSMDTVRSSFAQPSLMYAFLVFKTLCPDGFPVFFCNTMGLLSMRMVFQTQTLHLSEVCLRLLTDNLQCYSVTVDCVKQAYVVTIHPLALEDRSVTVAEDAICDAVSALDYSDELKHEILTCTSIATLLPKPNE</sequence>
<keyword evidence="7" id="KW-0472">Membrane</keyword>
<evidence type="ECO:0000256" key="6">
    <source>
        <dbReference type="ARBA" id="ARBA00022870"/>
    </source>
</evidence>
<dbReference type="HAMAP" id="MF_04023">
    <property type="entry name" value="HSV_NEC1"/>
    <property type="match status" value="1"/>
</dbReference>